<evidence type="ECO:0000313" key="2">
    <source>
        <dbReference type="Proteomes" id="UP001501423"/>
    </source>
</evidence>
<evidence type="ECO:0000313" key="1">
    <source>
        <dbReference type="EMBL" id="GAA2924478.1"/>
    </source>
</evidence>
<comment type="caution">
    <text evidence="1">The sequence shown here is derived from an EMBL/GenBank/DDBJ whole genome shotgun (WGS) entry which is preliminary data.</text>
</comment>
<accession>A0ABN3WQ95</accession>
<sequence length="69" mass="7600">MVDELARFHTESCCDIQKRQHAGAALPVLDIDEAAKAQPAALCEFFQAVSPFLSEATDLHTQGQESRVR</sequence>
<protein>
    <submittedName>
        <fullName evidence="1">Uncharacterized protein</fullName>
    </submittedName>
</protein>
<reference evidence="1 2" key="1">
    <citation type="journal article" date="2019" name="Int. J. Syst. Evol. Microbiol.">
        <title>The Global Catalogue of Microorganisms (GCM) 10K type strain sequencing project: providing services to taxonomists for standard genome sequencing and annotation.</title>
        <authorList>
            <consortium name="The Broad Institute Genomics Platform"/>
            <consortium name="The Broad Institute Genome Sequencing Center for Infectious Disease"/>
            <person name="Wu L."/>
            <person name="Ma J."/>
        </authorList>
    </citation>
    <scope>NUCLEOTIDE SEQUENCE [LARGE SCALE GENOMIC DNA]</scope>
    <source>
        <strain evidence="1 2">JCM 9650</strain>
    </source>
</reference>
<dbReference type="Proteomes" id="UP001501423">
    <property type="component" value="Unassembled WGS sequence"/>
</dbReference>
<gene>
    <name evidence="1" type="ORF">GCM10010478_26200</name>
</gene>
<proteinExistence type="predicted"/>
<keyword evidence="2" id="KW-1185">Reference proteome</keyword>
<dbReference type="EMBL" id="BAAAVA010000025">
    <property type="protein sequence ID" value="GAA2924478.1"/>
    <property type="molecule type" value="Genomic_DNA"/>
</dbReference>
<organism evidence="1 2">
    <name type="scientific">Streptomyces erythrogriseus</name>
    <dbReference type="NCBI Taxonomy" id="284027"/>
    <lineage>
        <taxon>Bacteria</taxon>
        <taxon>Bacillati</taxon>
        <taxon>Actinomycetota</taxon>
        <taxon>Actinomycetes</taxon>
        <taxon>Kitasatosporales</taxon>
        <taxon>Streptomycetaceae</taxon>
        <taxon>Streptomyces</taxon>
        <taxon>Streptomyces griseoincarnatus group</taxon>
    </lineage>
</organism>
<name>A0ABN3WQ95_9ACTN</name>